<dbReference type="Pfam" id="PF08291">
    <property type="entry name" value="Peptidase_M15_3"/>
    <property type="match status" value="1"/>
</dbReference>
<evidence type="ECO:0000256" key="3">
    <source>
        <dbReference type="ARBA" id="ARBA00022670"/>
    </source>
</evidence>
<evidence type="ECO:0000256" key="6">
    <source>
        <dbReference type="ARBA" id="ARBA00022801"/>
    </source>
</evidence>
<sequence length="163" mass="18330">MLLQKYSLNLPDMSNNKNLASSILVIAGKYGVKTDGDYLEFNKNSPNIRLTENFHLHEFLTKNQKNSFTRINANIIAEVQTLRDAFGSPIGISSSYRSPEYNRSVNGATSSQHILGNALDTYPLHNDIAGWKKVVKENKKSGGIGYYKTFVHIDTGRTRFWNG</sequence>
<dbReference type="PANTHER" id="PTHR37425">
    <property type="match status" value="1"/>
</dbReference>
<organism evidence="13 14">
    <name type="scientific">Sphingobacterium zeae</name>
    <dbReference type="NCBI Taxonomy" id="1776859"/>
    <lineage>
        <taxon>Bacteria</taxon>
        <taxon>Pseudomonadati</taxon>
        <taxon>Bacteroidota</taxon>
        <taxon>Sphingobacteriia</taxon>
        <taxon>Sphingobacteriales</taxon>
        <taxon>Sphingobacteriaceae</taxon>
        <taxon>Sphingobacterium</taxon>
    </lineage>
</organism>
<comment type="pathway">
    <text evidence="2">Cell wall biogenesis; cell wall polysaccharide biosynthesis.</text>
</comment>
<evidence type="ECO:0000313" key="13">
    <source>
        <dbReference type="EMBL" id="MDQ1150164.1"/>
    </source>
</evidence>
<keyword evidence="7" id="KW-0862">Zinc</keyword>
<reference evidence="13 14" key="1">
    <citation type="submission" date="2023-07" db="EMBL/GenBank/DDBJ databases">
        <title>Functional and genomic diversity of the sorghum phyllosphere microbiome.</title>
        <authorList>
            <person name="Shade A."/>
        </authorList>
    </citation>
    <scope>NUCLEOTIDE SEQUENCE [LARGE SCALE GENOMIC DNA]</scope>
    <source>
        <strain evidence="13 14">SORGH_AS_0892</strain>
    </source>
</reference>
<evidence type="ECO:0000256" key="8">
    <source>
        <dbReference type="ARBA" id="ARBA00023049"/>
    </source>
</evidence>
<evidence type="ECO:0000256" key="1">
    <source>
        <dbReference type="ARBA" id="ARBA00001947"/>
    </source>
</evidence>
<dbReference type="Proteomes" id="UP001244640">
    <property type="component" value="Unassembled WGS sequence"/>
</dbReference>
<dbReference type="Gene3D" id="3.30.1380.10">
    <property type="match status" value="1"/>
</dbReference>
<dbReference type="InterPro" id="IPR013230">
    <property type="entry name" value="Peptidase_M15A_C"/>
</dbReference>
<dbReference type="InterPro" id="IPR010275">
    <property type="entry name" value="MepK"/>
</dbReference>
<keyword evidence="5" id="KW-0732">Signal</keyword>
<keyword evidence="14" id="KW-1185">Reference proteome</keyword>
<comment type="cofactor">
    <cofactor evidence="1">
        <name>Zn(2+)</name>
        <dbReference type="ChEBI" id="CHEBI:29105"/>
    </cofactor>
</comment>
<gene>
    <name evidence="13" type="ORF">QE382_002148</name>
</gene>
<protein>
    <recommendedName>
        <fullName evidence="11">Murein endopeptidase K</fullName>
    </recommendedName>
</protein>
<dbReference type="SUPFAM" id="SSF55166">
    <property type="entry name" value="Hedgehog/DD-peptidase"/>
    <property type="match status" value="1"/>
</dbReference>
<evidence type="ECO:0000259" key="12">
    <source>
        <dbReference type="Pfam" id="PF08291"/>
    </source>
</evidence>
<evidence type="ECO:0000313" key="14">
    <source>
        <dbReference type="Proteomes" id="UP001244640"/>
    </source>
</evidence>
<evidence type="ECO:0000256" key="7">
    <source>
        <dbReference type="ARBA" id="ARBA00022833"/>
    </source>
</evidence>
<keyword evidence="3" id="KW-0645">Protease</keyword>
<accession>A0ABU0U5D1</accession>
<name>A0ABU0U5D1_9SPHI</name>
<comment type="similarity">
    <text evidence="10">Belongs to the peptidase M15 family.</text>
</comment>
<keyword evidence="6" id="KW-0378">Hydrolase</keyword>
<dbReference type="PANTHER" id="PTHR37425:SF1">
    <property type="entry name" value="OUTER MEMBRANE PROTEIN"/>
    <property type="match status" value="1"/>
</dbReference>
<evidence type="ECO:0000256" key="2">
    <source>
        <dbReference type="ARBA" id="ARBA00004776"/>
    </source>
</evidence>
<evidence type="ECO:0000256" key="9">
    <source>
        <dbReference type="ARBA" id="ARBA00023316"/>
    </source>
</evidence>
<dbReference type="InterPro" id="IPR009045">
    <property type="entry name" value="Zn_M74/Hedgehog-like"/>
</dbReference>
<keyword evidence="4" id="KW-0479">Metal-binding</keyword>
<evidence type="ECO:0000256" key="4">
    <source>
        <dbReference type="ARBA" id="ARBA00022723"/>
    </source>
</evidence>
<evidence type="ECO:0000256" key="10">
    <source>
        <dbReference type="ARBA" id="ARBA00093448"/>
    </source>
</evidence>
<keyword evidence="8" id="KW-0482">Metalloprotease</keyword>
<proteinExistence type="inferred from homology"/>
<evidence type="ECO:0000256" key="5">
    <source>
        <dbReference type="ARBA" id="ARBA00022729"/>
    </source>
</evidence>
<keyword evidence="9" id="KW-0961">Cell wall biogenesis/degradation</keyword>
<comment type="caution">
    <text evidence="13">The sequence shown here is derived from an EMBL/GenBank/DDBJ whole genome shotgun (WGS) entry which is preliminary data.</text>
</comment>
<feature type="domain" description="Peptidase M15A C-terminal" evidence="12">
    <location>
        <begin position="53"/>
        <end position="154"/>
    </location>
</feature>
<dbReference type="EMBL" id="JAUTBA010000001">
    <property type="protein sequence ID" value="MDQ1150164.1"/>
    <property type="molecule type" value="Genomic_DNA"/>
</dbReference>
<evidence type="ECO:0000256" key="11">
    <source>
        <dbReference type="ARBA" id="ARBA00093666"/>
    </source>
</evidence>